<keyword evidence="5" id="KW-1015">Disulfide bond</keyword>
<dbReference type="EMBL" id="AAOA02000001">
    <property type="protein sequence ID" value="EAQ97817.2"/>
    <property type="molecule type" value="Genomic_DNA"/>
</dbReference>
<keyword evidence="4" id="KW-0378">Hydrolase</keyword>
<dbReference type="SUPFAM" id="SSF48537">
    <property type="entry name" value="Phospholipase C/P1 nuclease"/>
    <property type="match status" value="1"/>
</dbReference>
<dbReference type="GO" id="GO:0016788">
    <property type="term" value="F:hydrolase activity, acting on ester bonds"/>
    <property type="evidence" value="ECO:0007669"/>
    <property type="project" value="InterPro"/>
</dbReference>
<gene>
    <name evidence="7" type="ORF">KT71_14644</name>
</gene>
<dbReference type="PANTHER" id="PTHR33146">
    <property type="entry name" value="ENDONUCLEASE 4"/>
    <property type="match status" value="1"/>
</dbReference>
<dbReference type="GO" id="GO:0006308">
    <property type="term" value="P:DNA catabolic process"/>
    <property type="evidence" value="ECO:0007669"/>
    <property type="project" value="InterPro"/>
</dbReference>
<keyword evidence="8" id="KW-1185">Reference proteome</keyword>
<evidence type="ECO:0000256" key="3">
    <source>
        <dbReference type="ARBA" id="ARBA00022759"/>
    </source>
</evidence>
<proteinExistence type="predicted"/>
<dbReference type="eggNOG" id="ENOG502Z82C">
    <property type="taxonomic scope" value="Bacteria"/>
</dbReference>
<evidence type="ECO:0000256" key="6">
    <source>
        <dbReference type="ARBA" id="ARBA00023180"/>
    </source>
</evidence>
<evidence type="ECO:0000256" key="2">
    <source>
        <dbReference type="ARBA" id="ARBA00022723"/>
    </source>
</evidence>
<reference evidence="7 8" key="2">
    <citation type="journal article" date="2009" name="PLoS ONE">
        <title>The photosynthetic apparatus and its regulation in the aerobic gammaproteobacterium Congregibacter litoralis gen. nov., sp. nov.</title>
        <authorList>
            <person name="Spring S."/>
            <person name="Lunsdorf H."/>
            <person name="Fuchs B.M."/>
            <person name="Tindall B.J."/>
        </authorList>
    </citation>
    <scope>NUCLEOTIDE SEQUENCE [LARGE SCALE GENOMIC DNA]</scope>
    <source>
        <strain evidence="7">KT71</strain>
    </source>
</reference>
<dbReference type="CDD" id="cd11010">
    <property type="entry name" value="S1-P1_nuclease"/>
    <property type="match status" value="1"/>
</dbReference>
<dbReference type="GO" id="GO:0046872">
    <property type="term" value="F:metal ion binding"/>
    <property type="evidence" value="ECO:0007669"/>
    <property type="project" value="UniProtKB-KW"/>
</dbReference>
<dbReference type="RefSeq" id="WP_023659611.1">
    <property type="nucleotide sequence ID" value="NZ_CM002299.1"/>
</dbReference>
<evidence type="ECO:0000256" key="5">
    <source>
        <dbReference type="ARBA" id="ARBA00023157"/>
    </source>
</evidence>
<evidence type="ECO:0000256" key="4">
    <source>
        <dbReference type="ARBA" id="ARBA00022801"/>
    </source>
</evidence>
<dbReference type="GO" id="GO:0004519">
    <property type="term" value="F:endonuclease activity"/>
    <property type="evidence" value="ECO:0007669"/>
    <property type="project" value="UniProtKB-KW"/>
</dbReference>
<protein>
    <submittedName>
        <fullName evidence="7">S1/P1 Nuclease</fullName>
    </submittedName>
</protein>
<evidence type="ECO:0000313" key="7">
    <source>
        <dbReference type="EMBL" id="EAQ97817.2"/>
    </source>
</evidence>
<dbReference type="PANTHER" id="PTHR33146:SF26">
    <property type="entry name" value="ENDONUCLEASE 4"/>
    <property type="match status" value="1"/>
</dbReference>
<dbReference type="STRING" id="314285.KT71_14644"/>
<dbReference type="InterPro" id="IPR008947">
    <property type="entry name" value="PLipase_C/P1_nuclease_dom_sf"/>
</dbReference>
<dbReference type="GO" id="GO:0003676">
    <property type="term" value="F:nucleic acid binding"/>
    <property type="evidence" value="ECO:0007669"/>
    <property type="project" value="InterPro"/>
</dbReference>
<comment type="caution">
    <text evidence="7">The sequence shown here is derived from an EMBL/GenBank/DDBJ whole genome shotgun (WGS) entry which is preliminary data.</text>
</comment>
<dbReference type="AlphaFoldDB" id="A4A822"/>
<organism evidence="7 8">
    <name type="scientific">Congregibacter litoralis KT71</name>
    <dbReference type="NCBI Taxonomy" id="314285"/>
    <lineage>
        <taxon>Bacteria</taxon>
        <taxon>Pseudomonadati</taxon>
        <taxon>Pseudomonadota</taxon>
        <taxon>Gammaproteobacteria</taxon>
        <taxon>Cellvibrionales</taxon>
        <taxon>Halieaceae</taxon>
        <taxon>Congregibacter</taxon>
    </lineage>
</organism>
<name>A4A822_9GAMM</name>
<reference evidence="7 8" key="1">
    <citation type="journal article" date="2007" name="Proc. Natl. Acad. Sci. U.S.A.">
        <title>Characterization of a marine gammaproteobacterium capable of aerobic anoxygenic photosynthesis.</title>
        <authorList>
            <person name="Fuchs B.M."/>
            <person name="Spring S."/>
            <person name="Teeling H."/>
            <person name="Quast C."/>
            <person name="Wulf J."/>
            <person name="Schattenhofer M."/>
            <person name="Yan S."/>
            <person name="Ferriera S."/>
            <person name="Johnson J."/>
            <person name="Glockner F.O."/>
            <person name="Amann R."/>
        </authorList>
    </citation>
    <scope>NUCLEOTIDE SEQUENCE [LARGE SCALE GENOMIC DNA]</scope>
    <source>
        <strain evidence="7">KT71</strain>
    </source>
</reference>
<keyword evidence="6" id="KW-0325">Glycoprotein</keyword>
<sequence>MFTAFIPPLGGSAPGRFLVTLCLLGNTLAWSSGARAWGAMGHELAGTLAAPYLSANARAQIDALLKDETLASASTWADRMRGDPDPFWQEEAGPYHYVTVPDGQSYTQVGAPPQGDGYTALQQFRKDLRDPTTPTRRKRLALRFALHIVQDLQQPLHVGNGRDRGGNQIRVAINGETSNLHSVWDRQLFESTGRSKETWLDYFRRGDLLREPNPADSDPLLWIRESAALRETLYPVPTAIDRAYIKQQLPRAEQRLALSAVRTAAWLNATFDGVSEAHGYRDAAPAPTVSDPEEASEVKSAWRRWLERLFR</sequence>
<evidence type="ECO:0000313" key="8">
    <source>
        <dbReference type="Proteomes" id="UP000019205"/>
    </source>
</evidence>
<dbReference type="Proteomes" id="UP000019205">
    <property type="component" value="Chromosome"/>
</dbReference>
<dbReference type="InterPro" id="IPR003154">
    <property type="entry name" value="S1/P1nuclease"/>
</dbReference>
<keyword evidence="1" id="KW-0540">Nuclease</keyword>
<evidence type="ECO:0000256" key="1">
    <source>
        <dbReference type="ARBA" id="ARBA00022722"/>
    </source>
</evidence>
<keyword evidence="2" id="KW-0479">Metal-binding</keyword>
<keyword evidence="3" id="KW-0255">Endonuclease</keyword>
<dbReference type="Gene3D" id="1.10.575.10">
    <property type="entry name" value="P1 Nuclease"/>
    <property type="match status" value="1"/>
</dbReference>
<accession>A4A822</accession>
<dbReference type="HOGENOM" id="CLU_044365_3_0_6"/>
<dbReference type="Pfam" id="PF02265">
    <property type="entry name" value="S1-P1_nuclease"/>
    <property type="match status" value="1"/>
</dbReference>